<sequence length="203" mass="23235">MKKILLLASFFCSFQVFSIEIAALNDADLPNPAISISYDDSKNMVAVIVNEWHDKVDTPNGRKQYKFQQGYDYTKKQGFIRSFNQAGKMLNETYSARYDGMVTREEMLIAFEIFKKQQNVIDKLKKEDGIIILHGGFNYEDKQADQPCYQGNRCVHVFASSKKTAIVSHSVIKLVDASVPYPEYDTDPVIWASANKKAEKYFK</sequence>
<evidence type="ECO:0000313" key="1">
    <source>
        <dbReference type="EMBL" id="VAW39167.1"/>
    </source>
</evidence>
<proteinExistence type="predicted"/>
<protein>
    <submittedName>
        <fullName evidence="1">Uncharacterized protein</fullName>
    </submittedName>
</protein>
<reference evidence="1" key="1">
    <citation type="submission" date="2018-06" db="EMBL/GenBank/DDBJ databases">
        <authorList>
            <person name="Zhirakovskaya E."/>
        </authorList>
    </citation>
    <scope>NUCLEOTIDE SEQUENCE</scope>
</reference>
<name>A0A3B0VLB3_9ZZZZ</name>
<accession>A0A3B0VLB3</accession>
<dbReference type="EMBL" id="UOEW01000220">
    <property type="protein sequence ID" value="VAW39167.1"/>
    <property type="molecule type" value="Genomic_DNA"/>
</dbReference>
<gene>
    <name evidence="1" type="ORF">MNBD_GAMMA01-1749</name>
</gene>
<organism evidence="1">
    <name type="scientific">hydrothermal vent metagenome</name>
    <dbReference type="NCBI Taxonomy" id="652676"/>
    <lineage>
        <taxon>unclassified sequences</taxon>
        <taxon>metagenomes</taxon>
        <taxon>ecological metagenomes</taxon>
    </lineage>
</organism>
<dbReference type="AlphaFoldDB" id="A0A3B0VLB3"/>